<dbReference type="GO" id="GO:0005886">
    <property type="term" value="C:plasma membrane"/>
    <property type="evidence" value="ECO:0007669"/>
    <property type="project" value="UniProtKB-SubCell"/>
</dbReference>
<dbReference type="InterPro" id="IPR011701">
    <property type="entry name" value="MFS"/>
</dbReference>
<dbReference type="PANTHER" id="PTHR43124:SF3">
    <property type="entry name" value="CHLORAMPHENICOL EFFLUX PUMP RV0191"/>
    <property type="match status" value="1"/>
</dbReference>
<name>A0A5X6EUF2_SALET</name>
<evidence type="ECO:0000256" key="6">
    <source>
        <dbReference type="ARBA" id="ARBA00023136"/>
    </source>
</evidence>
<dbReference type="CDD" id="cd06174">
    <property type="entry name" value="MFS"/>
    <property type="match status" value="1"/>
</dbReference>
<feature type="domain" description="Major facilitator superfamily (MFS) profile" evidence="8">
    <location>
        <begin position="1"/>
        <end position="418"/>
    </location>
</feature>
<feature type="transmembrane region" description="Helical" evidence="7">
    <location>
        <begin position="230"/>
        <end position="250"/>
    </location>
</feature>
<evidence type="ECO:0000313" key="9">
    <source>
        <dbReference type="EMBL" id="ECA3795241.1"/>
    </source>
</evidence>
<comment type="caution">
    <text evidence="9">The sequence shown here is derived from an EMBL/GenBank/DDBJ whole genome shotgun (WGS) entry which is preliminary data.</text>
</comment>
<feature type="transmembrane region" description="Helical" evidence="7">
    <location>
        <begin position="355"/>
        <end position="382"/>
    </location>
</feature>
<reference evidence="9" key="1">
    <citation type="submission" date="2018-12" db="EMBL/GenBank/DDBJ databases">
        <authorList>
            <person name="Ashton P.M."/>
            <person name="Dallman T."/>
            <person name="Nair S."/>
            <person name="De Pinna E."/>
            <person name="Peters T."/>
            <person name="Grant K."/>
        </authorList>
    </citation>
    <scope>NUCLEOTIDE SEQUENCE</scope>
    <source>
        <strain evidence="9">650060</strain>
    </source>
</reference>
<gene>
    <name evidence="9" type="ORF">EKG95_26235</name>
</gene>
<feature type="transmembrane region" description="Helical" evidence="7">
    <location>
        <begin position="179"/>
        <end position="197"/>
    </location>
</feature>
<evidence type="ECO:0000256" key="2">
    <source>
        <dbReference type="ARBA" id="ARBA00022475"/>
    </source>
</evidence>
<dbReference type="AlphaFoldDB" id="A0A5X6EUF2"/>
<dbReference type="InterPro" id="IPR050189">
    <property type="entry name" value="MFS_Efflux_Transporters"/>
</dbReference>
<dbReference type="Pfam" id="PF07690">
    <property type="entry name" value="MFS_1"/>
    <property type="match status" value="1"/>
</dbReference>
<protein>
    <submittedName>
        <fullName evidence="9">MFS transporter</fullName>
    </submittedName>
</protein>
<feature type="transmembrane region" description="Helical" evidence="7">
    <location>
        <begin position="256"/>
        <end position="275"/>
    </location>
</feature>
<evidence type="ECO:0000259" key="8">
    <source>
        <dbReference type="PROSITE" id="PS50850"/>
    </source>
</evidence>
<evidence type="ECO:0000256" key="1">
    <source>
        <dbReference type="ARBA" id="ARBA00004429"/>
    </source>
</evidence>
<keyword evidence="5 7" id="KW-1133">Transmembrane helix</keyword>
<comment type="subcellular location">
    <subcellularLocation>
        <location evidence="1">Cell inner membrane</location>
        <topology evidence="1">Multi-pass membrane protein</topology>
    </subcellularLocation>
</comment>
<evidence type="ECO:0000256" key="5">
    <source>
        <dbReference type="ARBA" id="ARBA00022989"/>
    </source>
</evidence>
<keyword evidence="2" id="KW-1003">Cell membrane</keyword>
<dbReference type="GO" id="GO:0022857">
    <property type="term" value="F:transmembrane transporter activity"/>
    <property type="evidence" value="ECO:0007669"/>
    <property type="project" value="InterPro"/>
</dbReference>
<organism evidence="9">
    <name type="scientific">Salmonella enterica subsp. enterica serovar Aqua</name>
    <dbReference type="NCBI Taxonomy" id="1302615"/>
    <lineage>
        <taxon>Bacteria</taxon>
        <taxon>Pseudomonadati</taxon>
        <taxon>Pseudomonadota</taxon>
        <taxon>Gammaproteobacteria</taxon>
        <taxon>Enterobacterales</taxon>
        <taxon>Enterobacteriaceae</taxon>
        <taxon>Salmonella</taxon>
    </lineage>
</organism>
<dbReference type="Gene3D" id="1.20.1250.20">
    <property type="entry name" value="MFS general substrate transporter like domains"/>
    <property type="match status" value="2"/>
</dbReference>
<feature type="transmembrane region" description="Helical" evidence="7">
    <location>
        <begin position="104"/>
        <end position="127"/>
    </location>
</feature>
<keyword evidence="4 7" id="KW-0812">Transmembrane</keyword>
<dbReference type="InterPro" id="IPR020846">
    <property type="entry name" value="MFS_dom"/>
</dbReference>
<dbReference type="InterPro" id="IPR036259">
    <property type="entry name" value="MFS_trans_sf"/>
</dbReference>
<evidence type="ECO:0000256" key="3">
    <source>
        <dbReference type="ARBA" id="ARBA00022519"/>
    </source>
</evidence>
<feature type="transmembrane region" description="Helical" evidence="7">
    <location>
        <begin position="322"/>
        <end position="343"/>
    </location>
</feature>
<dbReference type="EMBL" id="AAHUDZ010000072">
    <property type="protein sequence ID" value="ECA3795241.1"/>
    <property type="molecule type" value="Genomic_DNA"/>
</dbReference>
<evidence type="ECO:0000256" key="4">
    <source>
        <dbReference type="ARBA" id="ARBA00022692"/>
    </source>
</evidence>
<sequence length="439" mass="48294">MASSKVKKGTHVNKWVQLSFLILGGGTIYKISSIKDVFYVPMQHDWGLTNTQIGLGFTFYAIAQTLGYFLSMYLTDRFSKKYLLPTGLLGVAACGLYLSSLPSFSGYVIAFAFLAIFGEVIYWPSLLKAVRLLGNKEEQGRLFGFLEAGRGVVDVIIASGALGVFVWFGEGKEGMQAGIIYYTLVTAIVGIITWFLLDDSDSINNTAGKNNANKLIFEGIKYVVRDSKTWLAAFVIFFVYSTYTGLTYFIPFLKEIYGLPVALVGAYGIINQYGLKMVGGPVGGLITDKIFKSPTKYLRFTFILAAVYIFIFTLLPHQSINVYLGMLITLSVGAIIFTQRAVFFAPMEEINTPRAFAGSAMAVGCLIGYLPSMFGFALYGHLLDTYPGMDGFRYVFYIMSVFSLCGFICASILTRKIGSGNGEQQAEQAPSQRPDERSA</sequence>
<keyword evidence="6 7" id="KW-0472">Membrane</keyword>
<accession>A0A5X6EUF2</accession>
<dbReference type="PROSITE" id="PS50850">
    <property type="entry name" value="MFS"/>
    <property type="match status" value="1"/>
</dbReference>
<feature type="transmembrane region" description="Helical" evidence="7">
    <location>
        <begin position="394"/>
        <end position="413"/>
    </location>
</feature>
<proteinExistence type="predicted"/>
<feature type="transmembrane region" description="Helical" evidence="7">
    <location>
        <begin position="51"/>
        <end position="70"/>
    </location>
</feature>
<keyword evidence="3" id="KW-0997">Cell inner membrane</keyword>
<feature type="transmembrane region" description="Helical" evidence="7">
    <location>
        <begin position="12"/>
        <end position="31"/>
    </location>
</feature>
<feature type="transmembrane region" description="Helical" evidence="7">
    <location>
        <begin position="296"/>
        <end position="316"/>
    </location>
</feature>
<dbReference type="PANTHER" id="PTHR43124">
    <property type="entry name" value="PURINE EFFLUX PUMP PBUE"/>
    <property type="match status" value="1"/>
</dbReference>
<feature type="transmembrane region" description="Helical" evidence="7">
    <location>
        <begin position="148"/>
        <end position="167"/>
    </location>
</feature>
<dbReference type="SUPFAM" id="SSF103473">
    <property type="entry name" value="MFS general substrate transporter"/>
    <property type="match status" value="1"/>
</dbReference>
<evidence type="ECO:0000256" key="7">
    <source>
        <dbReference type="SAM" id="Phobius"/>
    </source>
</evidence>